<keyword evidence="1" id="KW-0812">Transmembrane</keyword>
<accession>A0A0E9R1P3</accession>
<name>A0A0E9R1P3_ANGAN</name>
<protein>
    <submittedName>
        <fullName evidence="2">Uncharacterized protein</fullName>
    </submittedName>
</protein>
<evidence type="ECO:0000256" key="1">
    <source>
        <dbReference type="SAM" id="Phobius"/>
    </source>
</evidence>
<reference evidence="2" key="1">
    <citation type="submission" date="2014-11" db="EMBL/GenBank/DDBJ databases">
        <authorList>
            <person name="Amaro Gonzalez C."/>
        </authorList>
    </citation>
    <scope>NUCLEOTIDE SEQUENCE</scope>
</reference>
<dbReference type="EMBL" id="GBXM01086192">
    <property type="protein sequence ID" value="JAH22385.1"/>
    <property type="molecule type" value="Transcribed_RNA"/>
</dbReference>
<sequence>MSDLAYLVFADVFWGCTSVLYSFHQGRIVILFYFIFYFTPSHFCTGQAR</sequence>
<proteinExistence type="predicted"/>
<reference evidence="2" key="2">
    <citation type="journal article" date="2015" name="Fish Shellfish Immunol.">
        <title>Early steps in the European eel (Anguilla anguilla)-Vibrio vulnificus interaction in the gills: Role of the RtxA13 toxin.</title>
        <authorList>
            <person name="Callol A."/>
            <person name="Pajuelo D."/>
            <person name="Ebbesson L."/>
            <person name="Teles M."/>
            <person name="MacKenzie S."/>
            <person name="Amaro C."/>
        </authorList>
    </citation>
    <scope>NUCLEOTIDE SEQUENCE</scope>
</reference>
<feature type="transmembrane region" description="Helical" evidence="1">
    <location>
        <begin position="12"/>
        <end position="39"/>
    </location>
</feature>
<evidence type="ECO:0000313" key="2">
    <source>
        <dbReference type="EMBL" id="JAH22385.1"/>
    </source>
</evidence>
<organism evidence="2">
    <name type="scientific">Anguilla anguilla</name>
    <name type="common">European freshwater eel</name>
    <name type="synonym">Muraena anguilla</name>
    <dbReference type="NCBI Taxonomy" id="7936"/>
    <lineage>
        <taxon>Eukaryota</taxon>
        <taxon>Metazoa</taxon>
        <taxon>Chordata</taxon>
        <taxon>Craniata</taxon>
        <taxon>Vertebrata</taxon>
        <taxon>Euteleostomi</taxon>
        <taxon>Actinopterygii</taxon>
        <taxon>Neopterygii</taxon>
        <taxon>Teleostei</taxon>
        <taxon>Anguilliformes</taxon>
        <taxon>Anguillidae</taxon>
        <taxon>Anguilla</taxon>
    </lineage>
</organism>
<keyword evidence="1" id="KW-0472">Membrane</keyword>
<dbReference type="AlphaFoldDB" id="A0A0E9R1P3"/>
<keyword evidence="1" id="KW-1133">Transmembrane helix</keyword>